<evidence type="ECO:0008006" key="7">
    <source>
        <dbReference type="Google" id="ProtNLM"/>
    </source>
</evidence>
<feature type="domain" description="DH" evidence="3">
    <location>
        <begin position="640"/>
        <end position="820"/>
    </location>
</feature>
<reference evidence="5" key="2">
    <citation type="journal article" date="2016" name="Mol. Ecol.">
        <title>Population genomics of the filarial nematode parasite Wuchereria bancrofti from mosquitoes.</title>
        <authorList>
            <person name="Small S.T."/>
            <person name="Reimer L.J."/>
            <person name="Tisch D.J."/>
            <person name="King C.L."/>
            <person name="Christensen B.M."/>
            <person name="Siba P.M."/>
            <person name="Kazura J.W."/>
            <person name="Serre D."/>
            <person name="Zimmerman P.A."/>
        </authorList>
    </citation>
    <scope>NUCLEOTIDE SEQUENCE</scope>
    <source>
        <strain evidence="5">pt0022</strain>
    </source>
</reference>
<keyword evidence="1" id="KW-0677">Repeat</keyword>
<dbReference type="AlphaFoldDB" id="A0AAF5Q3D5"/>
<reference evidence="5" key="1">
    <citation type="submission" date="2015-03" db="EMBL/GenBank/DDBJ databases">
        <title>Wuchereria bancrofti Genome Sequencing Papua New Guinea Strain.</title>
        <authorList>
            <person name="Small S.T."/>
            <person name="Serre D."/>
            <person name="Zimmerman P.A."/>
        </authorList>
    </citation>
    <scope>NUCLEOTIDE SEQUENCE [LARGE SCALE GENOMIC DNA]</scope>
    <source>
        <strain evidence="5">pt0022</strain>
    </source>
</reference>
<dbReference type="SUPFAM" id="SSF50729">
    <property type="entry name" value="PH domain-like"/>
    <property type="match status" value="2"/>
</dbReference>
<dbReference type="SMART" id="SM00325">
    <property type="entry name" value="RhoGEF"/>
    <property type="match status" value="1"/>
</dbReference>
<dbReference type="WBParaSite" id="mrna-Wban_09118">
    <property type="protein sequence ID" value="mrna-Wban_09118"/>
    <property type="gene ID" value="Wban_09118"/>
</dbReference>
<dbReference type="SUPFAM" id="SSF48065">
    <property type="entry name" value="DBL homology domain (DH-domain)"/>
    <property type="match status" value="1"/>
</dbReference>
<feature type="domain" description="WH1" evidence="4">
    <location>
        <begin position="1"/>
        <end position="110"/>
    </location>
</feature>
<dbReference type="InterPro" id="IPR011993">
    <property type="entry name" value="PH-like_dom_sf"/>
</dbReference>
<dbReference type="PROSITE" id="PS50010">
    <property type="entry name" value="DH_2"/>
    <property type="match status" value="1"/>
</dbReference>
<dbReference type="InterPro" id="IPR035899">
    <property type="entry name" value="DBL_dom_sf"/>
</dbReference>
<sequence length="980" mass="111296">MIIDRFWAELFRLSSDRTQWNILYPSLLSITVIEMPSRKHDVNCKAIRLLIKNQSGIVDEQILDSSNRITRVSSCFAYWHYHGEIYGINVVSADDCDRFYRMIKGSYEMSRCITTRDPTPTSSTSSSMQSTIIPAFITQIFEVNEGVVKNRNGSFTECIIKLTQNGALIRFKGKDFSLNLLESVMVVGEIKERLYISEPTGAFAIECSNSRTLRFLLIKLLTISSFLQSTTTNTSSAIYHLQKEIAKVNESINSLVRSLGSLQSDCELAHDLNDELEMSQLQLFTLKYRLAAISDINFPTPSELLSKISLRTLRHLSSFGGAAICSLHLYFLCKSQFQISKRLWNHQEELMLNVSRLHALFDDYPLHSNNDTINVLLPSGSIITLQQTTVDNVREILCKVCDELKLDPEKYYIVRERYDRVRLQERDYRLQKKERSLGLTISAKMCNGGGIKAEVRAIRDKRTCVEVGDLVISVDNRLISSLRSAEEVQILLRHGKNLVLRKRDAIVSQYIKSTTQTCGSSSSSTAITTTNTTTATTTVTTTFDTFAPPPPPPPQSFTRNRSHSMDRISDITSYTNTTRKDQENESARSSPTRSIHRNSHLFHQMSRSAYEKPSRRAEYRHTTPIGAISVSHFGEGAEEQLLKTISELVSTEENFVRDVQKLVNQYLKPTNLPLLETADRLLRIQTSFLLSLLDAAGDVARSFTVSQQQLRDSLIRISALFVNKCSKFKVYSDYSAAYLRFQQNKKELNDIVIRLDKLNISGEQSESAQSLLIKPIQRVLKYPLFLQQIRDNCFKGSVERQQGEQALTRMQALAEYVNEMQRLTEQYGRTIEEISSKNGAASRMNFSQLLMFAHINWLNCPENRSRPVACVAFVFTSLIVIFCPTLSKNKTKVYRILPIVEVEVNESNIQSSQSQYVFIITHIGSSRESVYHLCCCQAEIKNHFIKSVRKAAATLAKEQRRPISGSSQSDGGYSSERHIL</sequence>
<evidence type="ECO:0000256" key="2">
    <source>
        <dbReference type="SAM" id="MobiDB-lite"/>
    </source>
</evidence>
<dbReference type="PROSITE" id="PS50229">
    <property type="entry name" value="WH1"/>
    <property type="match status" value="1"/>
</dbReference>
<dbReference type="PANTHER" id="PTHR46001">
    <property type="entry name" value="TIAM (MAMMALIAN TUMOR INVASION AND METASTASIS FACTOR) HOMOLOG"/>
    <property type="match status" value="1"/>
</dbReference>
<dbReference type="Pfam" id="PF23014">
    <property type="entry name" value="PH_Tiam1"/>
    <property type="match status" value="1"/>
</dbReference>
<proteinExistence type="predicted"/>
<feature type="compositionally biased region" description="Low complexity" evidence="2">
    <location>
        <begin position="964"/>
        <end position="974"/>
    </location>
</feature>
<dbReference type="GO" id="GO:0005085">
    <property type="term" value="F:guanyl-nucleotide exchange factor activity"/>
    <property type="evidence" value="ECO:0007669"/>
    <property type="project" value="InterPro"/>
</dbReference>
<dbReference type="InterPro" id="IPR040655">
    <property type="entry name" value="TIAM1_CC-Ex"/>
</dbReference>
<dbReference type="Proteomes" id="UP000093561">
    <property type="component" value="Unassembled WGS sequence"/>
</dbReference>
<protein>
    <recommendedName>
        <fullName evidence="7">DH domain-containing protein</fullName>
    </recommendedName>
</protein>
<reference evidence="6" key="3">
    <citation type="submission" date="2024-02" db="UniProtKB">
        <authorList>
            <consortium name="WormBaseParasite"/>
        </authorList>
    </citation>
    <scope>IDENTIFICATION</scope>
    <source>
        <strain evidence="6">pt0022</strain>
    </source>
</reference>
<evidence type="ECO:0000313" key="6">
    <source>
        <dbReference type="WBParaSite" id="mrna-Wban_09118"/>
    </source>
</evidence>
<dbReference type="InterPro" id="IPR043537">
    <property type="entry name" value="Tiam1/Tiam2/Sif"/>
</dbReference>
<evidence type="ECO:0000256" key="1">
    <source>
        <dbReference type="ARBA" id="ARBA00022737"/>
    </source>
</evidence>
<dbReference type="InterPro" id="IPR000219">
    <property type="entry name" value="DH_dom"/>
</dbReference>
<feature type="region of interest" description="Disordered" evidence="2">
    <location>
        <begin position="959"/>
        <end position="980"/>
    </location>
</feature>
<evidence type="ECO:0000313" key="5">
    <source>
        <dbReference type="Proteomes" id="UP000093561"/>
    </source>
</evidence>
<dbReference type="InterPro" id="IPR055230">
    <property type="entry name" value="PH_Tiam1/2"/>
</dbReference>
<evidence type="ECO:0000259" key="3">
    <source>
        <dbReference type="PROSITE" id="PS50010"/>
    </source>
</evidence>
<dbReference type="PANTHER" id="PTHR46001:SF3">
    <property type="entry name" value="PROTEIN STILL LIFE, ISOFORM SIF TYPE 1"/>
    <property type="match status" value="1"/>
</dbReference>
<name>A0AAF5Q3D5_WUCBA</name>
<evidence type="ECO:0000259" key="4">
    <source>
        <dbReference type="PROSITE" id="PS50229"/>
    </source>
</evidence>
<dbReference type="Gene3D" id="1.20.900.10">
    <property type="entry name" value="Dbl homology (DH) domain"/>
    <property type="match status" value="1"/>
</dbReference>
<feature type="region of interest" description="Disordered" evidence="2">
    <location>
        <begin position="541"/>
        <end position="603"/>
    </location>
</feature>
<dbReference type="Pfam" id="PF00621">
    <property type="entry name" value="RhoGEF"/>
    <property type="match status" value="1"/>
</dbReference>
<accession>A0AAF5Q3D5</accession>
<dbReference type="Gene3D" id="2.30.29.30">
    <property type="entry name" value="Pleckstrin-homology domain (PH domain)/Phosphotyrosine-binding domain (PTB)"/>
    <property type="match status" value="1"/>
</dbReference>
<dbReference type="GO" id="GO:0007264">
    <property type="term" value="P:small GTPase-mediated signal transduction"/>
    <property type="evidence" value="ECO:0007669"/>
    <property type="project" value="InterPro"/>
</dbReference>
<organism evidence="5 6">
    <name type="scientific">Wuchereria bancrofti</name>
    <dbReference type="NCBI Taxonomy" id="6293"/>
    <lineage>
        <taxon>Eukaryota</taxon>
        <taxon>Metazoa</taxon>
        <taxon>Ecdysozoa</taxon>
        <taxon>Nematoda</taxon>
        <taxon>Chromadorea</taxon>
        <taxon>Rhabditida</taxon>
        <taxon>Spirurina</taxon>
        <taxon>Spiruromorpha</taxon>
        <taxon>Filarioidea</taxon>
        <taxon>Onchocercidae</taxon>
        <taxon>Wuchereria</taxon>
    </lineage>
</organism>
<dbReference type="Pfam" id="PF18385">
    <property type="entry name" value="Tiam_CC_Ex"/>
    <property type="match status" value="1"/>
</dbReference>
<dbReference type="InterPro" id="IPR000697">
    <property type="entry name" value="WH1/EVH1_dom"/>
</dbReference>